<feature type="region of interest" description="Disordered" evidence="7">
    <location>
        <begin position="117"/>
        <end position="419"/>
    </location>
</feature>
<dbReference type="PROSITE" id="PS50014">
    <property type="entry name" value="BROMODOMAIN_2"/>
    <property type="match status" value="1"/>
</dbReference>
<evidence type="ECO:0000256" key="3">
    <source>
        <dbReference type="ARBA" id="ARBA00022833"/>
    </source>
</evidence>
<feature type="compositionally biased region" description="Polar residues" evidence="7">
    <location>
        <begin position="1196"/>
        <end position="1208"/>
    </location>
</feature>
<feature type="compositionally biased region" description="Polar residues" evidence="7">
    <location>
        <begin position="76"/>
        <end position="89"/>
    </location>
</feature>
<dbReference type="PROSITE" id="PS50016">
    <property type="entry name" value="ZF_PHD_2"/>
    <property type="match status" value="1"/>
</dbReference>
<accession>A0A553NTW4</accession>
<reference evidence="12 13" key="1">
    <citation type="journal article" date="2018" name="Nat. Ecol. Evol.">
        <title>Genomic signatures of mitonuclear coevolution across populations of Tigriopus californicus.</title>
        <authorList>
            <person name="Barreto F.S."/>
            <person name="Watson E.T."/>
            <person name="Lima T.G."/>
            <person name="Willett C.S."/>
            <person name="Edmands S."/>
            <person name="Li W."/>
            <person name="Burton R.S."/>
        </authorList>
    </citation>
    <scope>NUCLEOTIDE SEQUENCE [LARGE SCALE GENOMIC DNA]</scope>
    <source>
        <strain evidence="12 13">San Diego</strain>
    </source>
</reference>
<keyword evidence="2 5" id="KW-0863">Zinc-finger</keyword>
<sequence length="1699" mass="186151">MPVPDYHQEYPCLVLARRLLHDPGPHPRLSIGRPQSSGSAAPLDRLSQLGGISMRPVGNVPADRPLPSPPARSALHSASTPSQSATQDVAQVASKSKLNLDHLKKLNLVVKAPAPLTSSGSASSLLPPPGPVSSTTTSSSNDSDQTTGIKNYRPEIKESRHEDIGFDLSKVKMEPGTEPTNHFAAAYIKQPVKSSTNEKESDEAISLPKVEESNNKFEKSTSPNNEDIANPEKSTEDDEPHNAPDVSTTKGSDEIESDQSVKASKNLQPTSSEDAAQDKNSVNPDDEVNDQTGPEHLESIKKSEEPKEECDGNDEEEGNEGIAEGSGNPETDVNMDSQEDEEEDMEEDEVDEDGAPITKSEPADLIRRESVNSDEVQSPFKKPPDFGFNENGSASGLSQGGNRFRHRSTESFSDCSESGKSVMDSQQQYQTHLAFCKKPLVGQETICIICLTRCCDKEPKLLTCLHSTCQACFQSALDDARKEHKTVESVSLDDDVAPIEQDVFILCPLCKVSTSETELSDNLFLEADGEGDSIGIQVCESCDEANPADSHCQDCEENLCGDCVKAHQRVKITKDHKLNKISIPKRRKTNALLAPKDFFCTFHPTDRRTIFCDTCETLICNECKNAGPHKDHSTRSSFEAAPDVKEQLTQQISDIRLKRNTLDENRSLLGAKLNELAIKEKSLKNTITEVKDYLLARIEARFRGLTNELGRGIREKRRAIEGRKTTLDRFHVQTDYAIAFVDNALLYGDEDDAILVAKRALERQLRRLKKVDPSTGLSENTREFKLDLYFQHFSGPQLHTSLESVLKQVMMDVKILSAPPPVPEIKPNIPIVPQTVNPGSSLPPGANLSNLGGMKTSNNAMMSPQARLMANVSHRSPNVTPTKTPLASRGRMSSPIASRGRGVVARGRSPMRGGAISSLRGRGMAVSRGTARGVVGSRSGTGRGTTPVKGSPRGGSGRGIARGRGVLTSRGVATRGVPSRGQAVATRGSRGRGSVTSGRGASIAMSGSNPKGAIGRGVVIPPNISKQTASGQSVGNPTKRIMSLPPGTIAVPASPSTSSSTGKGVSPTMSLEQQRKLELVRLQQEQKQKQLQLQQSQNSAGQPQTDDRYFKAAYGRSNGVPNASIQSFSNHPRQEAQHGLPPPPVSSSSWHMPSPQIGAGVSITPSGVTSSTVEKASPHKPPLDNSFKIKLPGMNRGSSTSTAEMKYESSNVDLNDDVESLKVIDREASNSNKNIITLEPSVRNKRPKSRDELPDLSSLLSDDEELSGSPADWVNKEQEGEPIEQDPLSLDSNPVAGNKNEEPESNGQELSSNDPEPESPVGQDLGSFSEPVPIKIELSLNGKSKGKRSSRSASKADAEMKKETPSTTEPNNHAGEDNDKDEEWCAVCHDGGDILYCCDRCPKVYHLYCYIPPLTSEPPDDWVCLMCATKAEIQQFPNKKDKQSGKLGNRDLKICRRILFEMFNQYPQSMPFRDCSDLNFPEYLEVVKKPIALDIIKEKLSADNPEQYATKELFLKDLRRVFRNCYSFHERDSEFFQHARELEEYLDRQLEIWLPDLAYDETLSEVLDVTRDKKKNKERDYSPSNEESTSKKRKRSESDGSDSPKKKKKKKKRKDQSEDDSMSEGEKLDYLDALEASLHDKKSAQSKRANFQSEDHSKKVGGAAKDAIVQNEEKQTDVPTEINTKGKGKGKRSSARIRR</sequence>
<evidence type="ECO:0000313" key="12">
    <source>
        <dbReference type="EMBL" id="TRY68869.1"/>
    </source>
</evidence>
<dbReference type="InterPro" id="IPR011011">
    <property type="entry name" value="Znf_FYVE_PHD"/>
</dbReference>
<dbReference type="InterPro" id="IPR036427">
    <property type="entry name" value="Bromodomain-like_sf"/>
</dbReference>
<dbReference type="InterPro" id="IPR001841">
    <property type="entry name" value="Znf_RING"/>
</dbReference>
<dbReference type="SMART" id="SM00184">
    <property type="entry name" value="RING"/>
    <property type="match status" value="2"/>
</dbReference>
<dbReference type="SUPFAM" id="SSF57845">
    <property type="entry name" value="B-box zinc-binding domain"/>
    <property type="match status" value="1"/>
</dbReference>
<evidence type="ECO:0000259" key="8">
    <source>
        <dbReference type="PROSITE" id="PS50014"/>
    </source>
</evidence>
<dbReference type="CDD" id="cd15541">
    <property type="entry name" value="PHD_TIF1_like"/>
    <property type="match status" value="1"/>
</dbReference>
<feature type="compositionally biased region" description="Basic and acidic residues" evidence="7">
    <location>
        <begin position="361"/>
        <end position="371"/>
    </location>
</feature>
<dbReference type="PANTHER" id="PTHR25462">
    <property type="entry name" value="BONUS, ISOFORM C-RELATED"/>
    <property type="match status" value="1"/>
</dbReference>
<feature type="compositionally biased region" description="Low complexity" evidence="7">
    <location>
        <begin position="1050"/>
        <end position="1070"/>
    </location>
</feature>
<keyword evidence="3" id="KW-0862">Zinc</keyword>
<dbReference type="PANTHER" id="PTHR25462:SF304">
    <property type="entry name" value="BONUS, ISOFORM C"/>
    <property type="match status" value="1"/>
</dbReference>
<feature type="compositionally biased region" description="Polar residues" evidence="7">
    <location>
        <begin position="390"/>
        <end position="401"/>
    </location>
</feature>
<feature type="region of interest" description="Disordered" evidence="7">
    <location>
        <begin position="875"/>
        <end position="963"/>
    </location>
</feature>
<dbReference type="Gene3D" id="1.20.920.10">
    <property type="entry name" value="Bromodomain-like"/>
    <property type="match status" value="1"/>
</dbReference>
<name>A0A553NTW4_TIGCA</name>
<feature type="compositionally biased region" description="Basic and acidic residues" evidence="7">
    <location>
        <begin position="1354"/>
        <end position="1364"/>
    </location>
</feature>
<feature type="compositionally biased region" description="Basic and acidic residues" evidence="7">
    <location>
        <begin position="209"/>
        <end position="219"/>
    </location>
</feature>
<feature type="compositionally biased region" description="Acidic residues" evidence="7">
    <location>
        <begin position="337"/>
        <end position="354"/>
    </location>
</feature>
<dbReference type="SMART" id="SM00297">
    <property type="entry name" value="BROMO"/>
    <property type="match status" value="1"/>
</dbReference>
<feature type="compositionally biased region" description="Basic and acidic residues" evidence="7">
    <location>
        <begin position="293"/>
        <end position="305"/>
    </location>
</feature>
<dbReference type="CDD" id="cd19756">
    <property type="entry name" value="Bbox2"/>
    <property type="match status" value="1"/>
</dbReference>
<gene>
    <name evidence="12" type="ORF">TCAL_05075</name>
</gene>
<feature type="region of interest" description="Disordered" evidence="7">
    <location>
        <begin position="25"/>
        <end position="91"/>
    </location>
</feature>
<dbReference type="Gene3D" id="3.30.160.60">
    <property type="entry name" value="Classic Zinc Finger"/>
    <property type="match status" value="1"/>
</dbReference>
<evidence type="ECO:0000259" key="11">
    <source>
        <dbReference type="PROSITE" id="PS50119"/>
    </source>
</evidence>
<feature type="domain" description="B box-type" evidence="11">
    <location>
        <begin position="534"/>
        <end position="581"/>
    </location>
</feature>
<dbReference type="GO" id="GO:0008270">
    <property type="term" value="F:zinc ion binding"/>
    <property type="evidence" value="ECO:0007669"/>
    <property type="project" value="UniProtKB-KW"/>
</dbReference>
<feature type="domain" description="RING-type" evidence="10">
    <location>
        <begin position="447"/>
        <end position="511"/>
    </location>
</feature>
<feature type="compositionally biased region" description="Low complexity" evidence="7">
    <location>
        <begin position="897"/>
        <end position="908"/>
    </location>
</feature>
<feature type="compositionally biased region" description="Polar residues" evidence="7">
    <location>
        <begin position="1119"/>
        <end position="1131"/>
    </location>
</feature>
<dbReference type="InterPro" id="IPR019786">
    <property type="entry name" value="Zinc_finger_PHD-type_CS"/>
</dbReference>
<evidence type="ECO:0000256" key="5">
    <source>
        <dbReference type="PROSITE-ProRule" id="PRU00024"/>
    </source>
</evidence>
<dbReference type="GO" id="GO:0061630">
    <property type="term" value="F:ubiquitin protein ligase activity"/>
    <property type="evidence" value="ECO:0007669"/>
    <property type="project" value="TreeGrafter"/>
</dbReference>
<dbReference type="InterPro" id="IPR000315">
    <property type="entry name" value="Znf_B-box"/>
</dbReference>
<dbReference type="PROSITE" id="PS50119">
    <property type="entry name" value="ZF_BBOX"/>
    <property type="match status" value="2"/>
</dbReference>
<evidence type="ECO:0000256" key="4">
    <source>
        <dbReference type="ARBA" id="ARBA00023117"/>
    </source>
</evidence>
<dbReference type="OMA" id="PQDFQWP"/>
<dbReference type="InterPro" id="IPR001965">
    <property type="entry name" value="Znf_PHD"/>
</dbReference>
<keyword evidence="4 6" id="KW-0103">Bromodomain</keyword>
<protein>
    <submittedName>
        <fullName evidence="12">Uncharacterized protein</fullName>
    </submittedName>
</protein>
<evidence type="ECO:0000313" key="13">
    <source>
        <dbReference type="Proteomes" id="UP000318571"/>
    </source>
</evidence>
<feature type="region of interest" description="Disordered" evidence="7">
    <location>
        <begin position="1238"/>
        <end position="1379"/>
    </location>
</feature>
<keyword evidence="13" id="KW-1185">Reference proteome</keyword>
<feature type="domain" description="B box-type" evidence="11">
    <location>
        <begin position="595"/>
        <end position="637"/>
    </location>
</feature>
<dbReference type="Pfam" id="PF00643">
    <property type="entry name" value="zf-B_box"/>
    <property type="match status" value="2"/>
</dbReference>
<evidence type="ECO:0000256" key="1">
    <source>
        <dbReference type="ARBA" id="ARBA00022723"/>
    </source>
</evidence>
<evidence type="ECO:0000256" key="2">
    <source>
        <dbReference type="ARBA" id="ARBA00022771"/>
    </source>
</evidence>
<feature type="compositionally biased region" description="Gly residues" evidence="7">
    <location>
        <begin position="952"/>
        <end position="962"/>
    </location>
</feature>
<dbReference type="PROSITE" id="PS50089">
    <property type="entry name" value="ZF_RING_2"/>
    <property type="match status" value="1"/>
</dbReference>
<dbReference type="SUPFAM" id="SSF57903">
    <property type="entry name" value="FYVE/PHD zinc finger"/>
    <property type="match status" value="1"/>
</dbReference>
<dbReference type="Pfam" id="PF00439">
    <property type="entry name" value="Bromodomain"/>
    <property type="match status" value="1"/>
</dbReference>
<dbReference type="STRING" id="6832.A0A553NTW4"/>
<feature type="compositionally biased region" description="Polar residues" evidence="7">
    <location>
        <begin position="410"/>
        <end position="419"/>
    </location>
</feature>
<feature type="compositionally biased region" description="Basic and acidic residues" evidence="7">
    <location>
        <begin position="152"/>
        <end position="175"/>
    </location>
</feature>
<proteinExistence type="predicted"/>
<feature type="compositionally biased region" description="Basic residues" evidence="7">
    <location>
        <begin position="1605"/>
        <end position="1614"/>
    </location>
</feature>
<dbReference type="InterPro" id="IPR047153">
    <property type="entry name" value="TRIM45/56/19-like"/>
</dbReference>
<evidence type="ECO:0000256" key="7">
    <source>
        <dbReference type="SAM" id="MobiDB-lite"/>
    </source>
</evidence>
<dbReference type="Proteomes" id="UP000318571">
    <property type="component" value="Chromosome 1"/>
</dbReference>
<feature type="compositionally biased region" description="Low complexity" evidence="7">
    <location>
        <begin position="932"/>
        <end position="946"/>
    </location>
</feature>
<feature type="region of interest" description="Disordered" evidence="7">
    <location>
        <begin position="1573"/>
        <end position="1699"/>
    </location>
</feature>
<comment type="caution">
    <text evidence="12">The sequence shown here is derived from an EMBL/GenBank/DDBJ whole genome shotgun (WGS) entry which is preliminary data.</text>
</comment>
<feature type="domain" description="PHD-type" evidence="9">
    <location>
        <begin position="1382"/>
        <end position="1430"/>
    </location>
</feature>
<dbReference type="InterPro" id="IPR001487">
    <property type="entry name" value="Bromodomain"/>
</dbReference>
<feature type="compositionally biased region" description="Polar residues" evidence="7">
    <location>
        <begin position="258"/>
        <end position="283"/>
    </location>
</feature>
<feature type="region of interest" description="Disordered" evidence="7">
    <location>
        <begin position="975"/>
        <end position="1070"/>
    </location>
</feature>
<dbReference type="PROSITE" id="PS01359">
    <property type="entry name" value="ZF_PHD_1"/>
    <property type="match status" value="1"/>
</dbReference>
<dbReference type="SMART" id="SM00336">
    <property type="entry name" value="BBOX"/>
    <property type="match status" value="2"/>
</dbReference>
<feature type="compositionally biased region" description="Basic residues" evidence="7">
    <location>
        <begin position="1686"/>
        <end position="1699"/>
    </location>
</feature>
<feature type="domain" description="Bromo" evidence="8">
    <location>
        <begin position="1464"/>
        <end position="1536"/>
    </location>
</feature>
<feature type="compositionally biased region" description="Polar residues" evidence="7">
    <location>
        <begin position="875"/>
        <end position="885"/>
    </location>
</feature>
<feature type="compositionally biased region" description="Polar residues" evidence="7">
    <location>
        <begin position="1305"/>
        <end position="1314"/>
    </location>
</feature>
<dbReference type="InterPro" id="IPR013083">
    <property type="entry name" value="Znf_RING/FYVE/PHD"/>
</dbReference>
<dbReference type="Gene3D" id="4.10.830.40">
    <property type="match status" value="1"/>
</dbReference>
<dbReference type="InterPro" id="IPR019787">
    <property type="entry name" value="Znf_PHD-finger"/>
</dbReference>
<feature type="compositionally biased region" description="Polar residues" evidence="7">
    <location>
        <begin position="1024"/>
        <end position="1036"/>
    </location>
</feature>
<feature type="compositionally biased region" description="Polar residues" evidence="7">
    <location>
        <begin position="1163"/>
        <end position="1174"/>
    </location>
</feature>
<feature type="region of interest" description="Disordered" evidence="7">
    <location>
        <begin position="1114"/>
        <end position="1208"/>
    </location>
</feature>
<dbReference type="SUPFAM" id="SSF47370">
    <property type="entry name" value="Bromodomain"/>
    <property type="match status" value="1"/>
</dbReference>
<evidence type="ECO:0000259" key="10">
    <source>
        <dbReference type="PROSITE" id="PS50089"/>
    </source>
</evidence>
<feature type="compositionally biased region" description="Acidic residues" evidence="7">
    <location>
        <begin position="306"/>
        <end position="319"/>
    </location>
</feature>
<feature type="compositionally biased region" description="Low complexity" evidence="7">
    <location>
        <begin position="983"/>
        <end position="1002"/>
    </location>
</feature>
<keyword evidence="1" id="KW-0479">Metal-binding</keyword>
<evidence type="ECO:0000259" key="9">
    <source>
        <dbReference type="PROSITE" id="PS50016"/>
    </source>
</evidence>
<dbReference type="EMBL" id="VCGU01000010">
    <property type="protein sequence ID" value="TRY68869.1"/>
    <property type="molecule type" value="Genomic_DNA"/>
</dbReference>
<organism evidence="12 13">
    <name type="scientific">Tigriopus californicus</name>
    <name type="common">Marine copepod</name>
    <dbReference type="NCBI Taxonomy" id="6832"/>
    <lineage>
        <taxon>Eukaryota</taxon>
        <taxon>Metazoa</taxon>
        <taxon>Ecdysozoa</taxon>
        <taxon>Arthropoda</taxon>
        <taxon>Crustacea</taxon>
        <taxon>Multicrustacea</taxon>
        <taxon>Hexanauplia</taxon>
        <taxon>Copepoda</taxon>
        <taxon>Harpacticoida</taxon>
        <taxon>Harpacticidae</taxon>
        <taxon>Tigriopus</taxon>
    </lineage>
</organism>
<evidence type="ECO:0000256" key="6">
    <source>
        <dbReference type="PROSITE-ProRule" id="PRU00035"/>
    </source>
</evidence>
<dbReference type="SMART" id="SM00249">
    <property type="entry name" value="PHD"/>
    <property type="match status" value="1"/>
</dbReference>
<dbReference type="Pfam" id="PF00628">
    <property type="entry name" value="PHD"/>
    <property type="match status" value="1"/>
</dbReference>
<dbReference type="Gene3D" id="3.30.40.10">
    <property type="entry name" value="Zinc/RING finger domain, C3HC4 (zinc finger)"/>
    <property type="match status" value="2"/>
</dbReference>